<evidence type="ECO:0000313" key="18">
    <source>
        <dbReference type="Proteomes" id="UP000051254"/>
    </source>
</evidence>
<dbReference type="Pfam" id="PF01098">
    <property type="entry name" value="FTSW_RODA_SPOVE"/>
    <property type="match status" value="1"/>
</dbReference>
<dbReference type="InterPro" id="IPR013437">
    <property type="entry name" value="FtsW"/>
</dbReference>
<keyword evidence="18" id="KW-1185">Reference proteome</keyword>
<evidence type="ECO:0000313" key="17">
    <source>
        <dbReference type="EMBL" id="KRG54553.1"/>
    </source>
</evidence>
<keyword evidence="12 16" id="KW-0131">Cell cycle</keyword>
<feature type="transmembrane region" description="Helical" evidence="16">
    <location>
        <begin position="56"/>
        <end position="72"/>
    </location>
</feature>
<proteinExistence type="inferred from homology"/>
<evidence type="ECO:0000256" key="6">
    <source>
        <dbReference type="ARBA" id="ARBA00022679"/>
    </source>
</evidence>
<dbReference type="EMBL" id="LDJH01000031">
    <property type="protein sequence ID" value="KRG54553.1"/>
    <property type="molecule type" value="Genomic_DNA"/>
</dbReference>
<dbReference type="PANTHER" id="PTHR30474:SF2">
    <property type="entry name" value="PEPTIDOGLYCAN GLYCOSYLTRANSFERASE FTSW-RELATED"/>
    <property type="match status" value="1"/>
</dbReference>
<comment type="catalytic activity">
    <reaction evidence="15 16">
        <text>[GlcNAc-(1-&gt;4)-Mur2Ac(oyl-L-Ala-gamma-D-Glu-L-Lys-D-Ala-D-Ala)](n)-di-trans,octa-cis-undecaprenyl diphosphate + beta-D-GlcNAc-(1-&gt;4)-Mur2Ac(oyl-L-Ala-gamma-D-Glu-L-Lys-D-Ala-D-Ala)-di-trans,octa-cis-undecaprenyl diphosphate = [GlcNAc-(1-&gt;4)-Mur2Ac(oyl-L-Ala-gamma-D-Glu-L-Lys-D-Ala-D-Ala)](n+1)-di-trans,octa-cis-undecaprenyl diphosphate + di-trans,octa-cis-undecaprenyl diphosphate + H(+)</text>
        <dbReference type="Rhea" id="RHEA:23708"/>
        <dbReference type="Rhea" id="RHEA-COMP:9602"/>
        <dbReference type="Rhea" id="RHEA-COMP:9603"/>
        <dbReference type="ChEBI" id="CHEBI:15378"/>
        <dbReference type="ChEBI" id="CHEBI:58405"/>
        <dbReference type="ChEBI" id="CHEBI:60033"/>
        <dbReference type="ChEBI" id="CHEBI:78435"/>
        <dbReference type="EC" id="2.4.99.28"/>
    </reaction>
</comment>
<feature type="transmembrane region" description="Helical" evidence="16">
    <location>
        <begin position="148"/>
        <end position="167"/>
    </location>
</feature>
<keyword evidence="5 16" id="KW-0328">Glycosyltransferase</keyword>
<feature type="transmembrane region" description="Helical" evidence="16">
    <location>
        <begin position="347"/>
        <end position="370"/>
    </location>
</feature>
<dbReference type="STRING" id="266128.ABB25_13565"/>
<dbReference type="GO" id="GO:0009252">
    <property type="term" value="P:peptidoglycan biosynthetic process"/>
    <property type="evidence" value="ECO:0007669"/>
    <property type="project" value="UniProtKB-UniRule"/>
</dbReference>
<evidence type="ECO:0000256" key="10">
    <source>
        <dbReference type="ARBA" id="ARBA00022989"/>
    </source>
</evidence>
<keyword evidence="4 16" id="KW-0132">Cell division</keyword>
<dbReference type="AlphaFoldDB" id="A0A0R0BBI5"/>
<feature type="transmembrane region" description="Helical" evidence="16">
    <location>
        <begin position="84"/>
        <end position="104"/>
    </location>
</feature>
<evidence type="ECO:0000256" key="8">
    <source>
        <dbReference type="ARBA" id="ARBA00022960"/>
    </source>
</evidence>
<keyword evidence="6 16" id="KW-0808">Transferase</keyword>
<evidence type="ECO:0000256" key="2">
    <source>
        <dbReference type="ARBA" id="ARBA00004752"/>
    </source>
</evidence>
<comment type="function">
    <text evidence="16">Peptidoglycan polymerase that is essential for cell division.</text>
</comment>
<dbReference type="InterPro" id="IPR001182">
    <property type="entry name" value="FtsW/RodA"/>
</dbReference>
<dbReference type="PATRIC" id="fig|266128.3.peg.1843"/>
<dbReference type="UniPathway" id="UPA00219"/>
<dbReference type="NCBIfam" id="TIGR02614">
    <property type="entry name" value="ftsW"/>
    <property type="match status" value="1"/>
</dbReference>
<keyword evidence="3 16" id="KW-1003">Cell membrane</keyword>
<evidence type="ECO:0000256" key="15">
    <source>
        <dbReference type="ARBA" id="ARBA00049902"/>
    </source>
</evidence>
<keyword evidence="16" id="KW-0997">Cell inner membrane</keyword>
<protein>
    <recommendedName>
        <fullName evidence="16">Probable peptidoglycan glycosyltransferase FtsW</fullName>
        <shortName evidence="16">PGT</shortName>
        <ecNumber evidence="16">2.4.99.28</ecNumber>
    </recommendedName>
    <alternativeName>
        <fullName evidence="16">Cell division protein FtsW</fullName>
    </alternativeName>
    <alternativeName>
        <fullName evidence="16">Cell wall polymerase</fullName>
    </alternativeName>
    <alternativeName>
        <fullName evidence="16">Peptidoglycan polymerase</fullName>
        <shortName evidence="16">PG polymerase</shortName>
    </alternativeName>
</protein>
<dbReference type="GO" id="GO:0005886">
    <property type="term" value="C:plasma membrane"/>
    <property type="evidence" value="ECO:0007669"/>
    <property type="project" value="UniProtKB-SubCell"/>
</dbReference>
<dbReference type="Proteomes" id="UP000051254">
    <property type="component" value="Unassembled WGS sequence"/>
</dbReference>
<feature type="transmembrane region" description="Helical" evidence="16">
    <location>
        <begin position="124"/>
        <end position="141"/>
    </location>
</feature>
<evidence type="ECO:0000256" key="7">
    <source>
        <dbReference type="ARBA" id="ARBA00022692"/>
    </source>
</evidence>
<comment type="subcellular location">
    <subcellularLocation>
        <location evidence="16">Cell inner membrane</location>
        <topology evidence="16">Multi-pass membrane protein</topology>
    </subcellularLocation>
    <subcellularLocation>
        <location evidence="1">Cell membrane</location>
        <topology evidence="1">Multi-pass membrane protein</topology>
    </subcellularLocation>
    <text evidence="16">Localizes to the division septum.</text>
</comment>
<dbReference type="RefSeq" id="WP_057667666.1">
    <property type="nucleotide sequence ID" value="NZ_LDJH01000031.1"/>
</dbReference>
<evidence type="ECO:0000256" key="16">
    <source>
        <dbReference type="HAMAP-Rule" id="MF_00913"/>
    </source>
</evidence>
<reference evidence="17 18" key="1">
    <citation type="submission" date="2015-05" db="EMBL/GenBank/DDBJ databases">
        <title>Genome sequencing and analysis of members of genus Stenotrophomonas.</title>
        <authorList>
            <person name="Patil P.P."/>
            <person name="Midha S."/>
            <person name="Patil P.B."/>
        </authorList>
    </citation>
    <scope>NUCLEOTIDE SEQUENCE [LARGE SCALE GENOMIC DNA]</scope>
    <source>
        <strain evidence="17 18">DSM 17805</strain>
    </source>
</reference>
<gene>
    <name evidence="16" type="primary">ftsW</name>
    <name evidence="17" type="ORF">ABB25_13565</name>
</gene>
<evidence type="ECO:0000256" key="5">
    <source>
        <dbReference type="ARBA" id="ARBA00022676"/>
    </source>
</evidence>
<evidence type="ECO:0000256" key="11">
    <source>
        <dbReference type="ARBA" id="ARBA00023136"/>
    </source>
</evidence>
<comment type="caution">
    <text evidence="17">The sequence shown here is derived from an EMBL/GenBank/DDBJ whole genome shotgun (WGS) entry which is preliminary data.</text>
</comment>
<evidence type="ECO:0000256" key="9">
    <source>
        <dbReference type="ARBA" id="ARBA00022984"/>
    </source>
</evidence>
<accession>A0A0R0BBI5</accession>
<keyword evidence="10 16" id="KW-1133">Transmembrane helix</keyword>
<name>A0A0R0BBI5_9GAMM</name>
<keyword evidence="13 16" id="KW-0961">Cell wall biogenesis/degradation</keyword>
<evidence type="ECO:0000256" key="4">
    <source>
        <dbReference type="ARBA" id="ARBA00022618"/>
    </source>
</evidence>
<keyword evidence="8 16" id="KW-0133">Cell shape</keyword>
<evidence type="ECO:0000256" key="12">
    <source>
        <dbReference type="ARBA" id="ARBA00023306"/>
    </source>
</evidence>
<dbReference type="HAMAP" id="MF_00913">
    <property type="entry name" value="PGT_FtsW_proteobact"/>
    <property type="match status" value="1"/>
</dbReference>
<comment type="pathway">
    <text evidence="2 16">Cell wall biogenesis; peptidoglycan biosynthesis.</text>
</comment>
<keyword evidence="9 16" id="KW-0573">Peptidoglycan synthesis</keyword>
<feature type="transmembrane region" description="Helical" evidence="16">
    <location>
        <begin position="313"/>
        <end position="335"/>
    </location>
</feature>
<dbReference type="GO" id="GO:0071555">
    <property type="term" value="P:cell wall organization"/>
    <property type="evidence" value="ECO:0007669"/>
    <property type="project" value="UniProtKB-KW"/>
</dbReference>
<evidence type="ECO:0000256" key="14">
    <source>
        <dbReference type="ARBA" id="ARBA00038053"/>
    </source>
</evidence>
<dbReference type="PANTHER" id="PTHR30474">
    <property type="entry name" value="CELL CYCLE PROTEIN"/>
    <property type="match status" value="1"/>
</dbReference>
<keyword evidence="11 16" id="KW-0472">Membrane</keyword>
<dbReference type="EC" id="2.4.99.28" evidence="16"/>
<comment type="similarity">
    <text evidence="14 16">Belongs to the SEDS family. FtsW subfamily.</text>
</comment>
<evidence type="ECO:0000256" key="3">
    <source>
        <dbReference type="ARBA" id="ARBA00022475"/>
    </source>
</evidence>
<dbReference type="GO" id="GO:0032153">
    <property type="term" value="C:cell division site"/>
    <property type="evidence" value="ECO:0007669"/>
    <property type="project" value="UniProtKB-UniRule"/>
</dbReference>
<dbReference type="GO" id="GO:0015648">
    <property type="term" value="F:lipid-linked peptidoglycan transporter activity"/>
    <property type="evidence" value="ECO:0007669"/>
    <property type="project" value="TreeGrafter"/>
</dbReference>
<sequence length="442" mass="47590">MSELSSQATRMEAIGGTYDRWLLGAALALAAIGVIMVASASVALAGDPTYYLKRHLVHLVLGVGMAIAAMKVELRKVEEFNKWLLIGCFVLLLLVMVPGLGHSVNGARRWVRLPGLGSFQMVEAVKVLYIVWLGSYLVRFADEVNATWLAMIKPVGVVIALVAILLMQPDFGSSMLLLGITAGMLVLGGAQIKRMLLPILLLLPPLAALVILEPYRMRRVTSFMDPWADQLGSGYQLTNALMAIGRGEWTGVGLGASIQKLNYLPEAHTDFIFSVLAEETGFLGVCVVIALLALLIGRALWLGMQCVDQRRHFSGYVAYGVALWLAMQAFISIGVNLGMLPTKGLTLPLISSGGSSVMMTCVAVGLLLRVSWEYQRAVRRQSWRVAGGLDDAPAVPADEYEPAITPAPLSATAVAARMQGGNAVRGTSRLQSRVEPSFGELR</sequence>
<keyword evidence="7 16" id="KW-0812">Transmembrane</keyword>
<dbReference type="GO" id="GO:0043093">
    <property type="term" value="P:FtsZ-dependent cytokinesis"/>
    <property type="evidence" value="ECO:0007669"/>
    <property type="project" value="UniProtKB-UniRule"/>
</dbReference>
<dbReference type="GO" id="GO:0008955">
    <property type="term" value="F:peptidoglycan glycosyltransferase activity"/>
    <property type="evidence" value="ECO:0007669"/>
    <property type="project" value="UniProtKB-UniRule"/>
</dbReference>
<dbReference type="GO" id="GO:0008360">
    <property type="term" value="P:regulation of cell shape"/>
    <property type="evidence" value="ECO:0007669"/>
    <property type="project" value="UniProtKB-KW"/>
</dbReference>
<evidence type="ECO:0000256" key="1">
    <source>
        <dbReference type="ARBA" id="ARBA00004651"/>
    </source>
</evidence>
<dbReference type="OrthoDB" id="9768187at2"/>
<feature type="transmembrane region" description="Helical" evidence="16">
    <location>
        <begin position="281"/>
        <end position="301"/>
    </location>
</feature>
<feature type="transmembrane region" description="Helical" evidence="16">
    <location>
        <begin position="197"/>
        <end position="215"/>
    </location>
</feature>
<feature type="transmembrane region" description="Helical" evidence="16">
    <location>
        <begin position="21"/>
        <end position="44"/>
    </location>
</feature>
<evidence type="ECO:0000256" key="13">
    <source>
        <dbReference type="ARBA" id="ARBA00023316"/>
    </source>
</evidence>
<feature type="transmembrane region" description="Helical" evidence="16">
    <location>
        <begin position="173"/>
        <end position="190"/>
    </location>
</feature>
<organism evidence="17 18">
    <name type="scientific">Stenotrophomonas koreensis</name>
    <dbReference type="NCBI Taxonomy" id="266128"/>
    <lineage>
        <taxon>Bacteria</taxon>
        <taxon>Pseudomonadati</taxon>
        <taxon>Pseudomonadota</taxon>
        <taxon>Gammaproteobacteria</taxon>
        <taxon>Lysobacterales</taxon>
        <taxon>Lysobacteraceae</taxon>
        <taxon>Stenotrophomonas</taxon>
    </lineage>
</organism>